<dbReference type="Gene3D" id="3.30.565.10">
    <property type="entry name" value="Histidine kinase-like ATPase, C-terminal domain"/>
    <property type="match status" value="1"/>
</dbReference>
<evidence type="ECO:0000313" key="5">
    <source>
        <dbReference type="Proteomes" id="UP000239322"/>
    </source>
</evidence>
<dbReference type="GO" id="GO:0004674">
    <property type="term" value="F:protein serine/threonine kinase activity"/>
    <property type="evidence" value="ECO:0007669"/>
    <property type="project" value="UniProtKB-KW"/>
</dbReference>
<keyword evidence="4" id="KW-0067">ATP-binding</keyword>
<dbReference type="EMBL" id="PVLV01000024">
    <property type="protein sequence ID" value="PRH80839.1"/>
    <property type="molecule type" value="Genomic_DNA"/>
</dbReference>
<evidence type="ECO:0000259" key="3">
    <source>
        <dbReference type="Pfam" id="PF13581"/>
    </source>
</evidence>
<keyword evidence="1" id="KW-0808">Transferase</keyword>
<dbReference type="PANTHER" id="PTHR35526">
    <property type="entry name" value="ANTI-SIGMA-F FACTOR RSBW-RELATED"/>
    <property type="match status" value="1"/>
</dbReference>
<dbReference type="Pfam" id="PF13581">
    <property type="entry name" value="HATPase_c_2"/>
    <property type="match status" value="1"/>
</dbReference>
<feature type="compositionally biased region" description="Low complexity" evidence="2">
    <location>
        <begin position="19"/>
        <end position="31"/>
    </location>
</feature>
<keyword evidence="5" id="KW-1185">Reference proteome</keyword>
<evidence type="ECO:0000313" key="4">
    <source>
        <dbReference type="EMBL" id="PRH80839.1"/>
    </source>
</evidence>
<dbReference type="CDD" id="cd16936">
    <property type="entry name" value="HATPase_RsbW-like"/>
    <property type="match status" value="1"/>
</dbReference>
<comment type="caution">
    <text evidence="4">The sequence shown here is derived from an EMBL/GenBank/DDBJ whole genome shotgun (WGS) entry which is preliminary data.</text>
</comment>
<feature type="compositionally biased region" description="Basic and acidic residues" evidence="2">
    <location>
        <begin position="1"/>
        <end position="12"/>
    </location>
</feature>
<evidence type="ECO:0000256" key="2">
    <source>
        <dbReference type="SAM" id="MobiDB-lite"/>
    </source>
</evidence>
<feature type="region of interest" description="Disordered" evidence="2">
    <location>
        <begin position="1"/>
        <end position="34"/>
    </location>
</feature>
<sequence length="166" mass="17244">MPVSRYEGRFTPDDGPDGGRAAAPSGAAMAPVGGGGSAPCCDPGVVGRTRHMLADLLHAVCPAGRDSDPSLQERFDAALLVTSELVTNACRHAGGPDHVGMLVEDGVLTVTVHDTSEQRPCPRYEDERGEAGGFGLSLVEALADEWGVSGVERGRGKTVYAVMRLS</sequence>
<dbReference type="SUPFAM" id="SSF55874">
    <property type="entry name" value="ATPase domain of HSP90 chaperone/DNA topoisomerase II/histidine kinase"/>
    <property type="match status" value="1"/>
</dbReference>
<feature type="domain" description="Histidine kinase/HSP90-like ATPase" evidence="3">
    <location>
        <begin position="73"/>
        <end position="160"/>
    </location>
</feature>
<dbReference type="InterPro" id="IPR036890">
    <property type="entry name" value="HATPase_C_sf"/>
</dbReference>
<name>A0A2S9Q2E6_9ACTN</name>
<dbReference type="PANTHER" id="PTHR35526:SF3">
    <property type="entry name" value="ANTI-SIGMA-F FACTOR RSBW"/>
    <property type="match status" value="1"/>
</dbReference>
<dbReference type="AlphaFoldDB" id="A0A2S9Q2E6"/>
<gene>
    <name evidence="4" type="ORF">C6N75_01960</name>
</gene>
<dbReference type="OrthoDB" id="5184679at2"/>
<protein>
    <submittedName>
        <fullName evidence="4">ATP-binding protein</fullName>
    </submittedName>
</protein>
<keyword evidence="1" id="KW-0418">Kinase</keyword>
<keyword evidence="1" id="KW-0723">Serine/threonine-protein kinase</keyword>
<reference evidence="4 5" key="1">
    <citation type="submission" date="2018-03" db="EMBL/GenBank/DDBJ databases">
        <title>Novel Streptomyces sp. from soil.</title>
        <authorList>
            <person name="Tan G.Y.A."/>
            <person name="Lee Z.Y."/>
        </authorList>
    </citation>
    <scope>NUCLEOTIDE SEQUENCE [LARGE SCALE GENOMIC DNA]</scope>
    <source>
        <strain evidence="4 5">ST5x</strain>
    </source>
</reference>
<organism evidence="4 5">
    <name type="scientific">Streptomyces solincola</name>
    <dbReference type="NCBI Taxonomy" id="2100817"/>
    <lineage>
        <taxon>Bacteria</taxon>
        <taxon>Bacillati</taxon>
        <taxon>Actinomycetota</taxon>
        <taxon>Actinomycetes</taxon>
        <taxon>Kitasatosporales</taxon>
        <taxon>Streptomycetaceae</taxon>
        <taxon>Streptomyces</taxon>
    </lineage>
</organism>
<dbReference type="InterPro" id="IPR050267">
    <property type="entry name" value="Anti-sigma-factor_SerPK"/>
</dbReference>
<dbReference type="InterPro" id="IPR003594">
    <property type="entry name" value="HATPase_dom"/>
</dbReference>
<proteinExistence type="predicted"/>
<keyword evidence="4" id="KW-0547">Nucleotide-binding</keyword>
<dbReference type="GO" id="GO:0005524">
    <property type="term" value="F:ATP binding"/>
    <property type="evidence" value="ECO:0007669"/>
    <property type="project" value="UniProtKB-KW"/>
</dbReference>
<accession>A0A2S9Q2E6</accession>
<dbReference type="Proteomes" id="UP000239322">
    <property type="component" value="Unassembled WGS sequence"/>
</dbReference>
<evidence type="ECO:0000256" key="1">
    <source>
        <dbReference type="ARBA" id="ARBA00022527"/>
    </source>
</evidence>